<evidence type="ECO:0000256" key="1">
    <source>
        <dbReference type="ARBA" id="ARBA00005417"/>
    </source>
</evidence>
<name>A0A927E6U4_9HYPH</name>
<comment type="similarity">
    <text evidence="1">Belongs to the ABC transporter superfamily.</text>
</comment>
<evidence type="ECO:0000313" key="7">
    <source>
        <dbReference type="Proteomes" id="UP000619295"/>
    </source>
</evidence>
<dbReference type="CDD" id="cd03293">
    <property type="entry name" value="ABC_NrtD_SsuB_transporters"/>
    <property type="match status" value="1"/>
</dbReference>
<evidence type="ECO:0000256" key="3">
    <source>
        <dbReference type="ARBA" id="ARBA00022741"/>
    </source>
</evidence>
<dbReference type="SMART" id="SM00382">
    <property type="entry name" value="AAA"/>
    <property type="match status" value="1"/>
</dbReference>
<dbReference type="InterPro" id="IPR003439">
    <property type="entry name" value="ABC_transporter-like_ATP-bd"/>
</dbReference>
<proteinExistence type="inferred from homology"/>
<dbReference type="GO" id="GO:0016887">
    <property type="term" value="F:ATP hydrolysis activity"/>
    <property type="evidence" value="ECO:0007669"/>
    <property type="project" value="InterPro"/>
</dbReference>
<evidence type="ECO:0000259" key="5">
    <source>
        <dbReference type="PROSITE" id="PS50893"/>
    </source>
</evidence>
<protein>
    <submittedName>
        <fullName evidence="6">Nitrate/sulfonate/bicarbonate ABC transporter ATP-binding protein</fullName>
    </submittedName>
</protein>
<dbReference type="SUPFAM" id="SSF52540">
    <property type="entry name" value="P-loop containing nucleoside triphosphate hydrolases"/>
    <property type="match status" value="1"/>
</dbReference>
<dbReference type="PANTHER" id="PTHR42788">
    <property type="entry name" value="TAURINE IMPORT ATP-BINDING PROTEIN-RELATED"/>
    <property type="match status" value="1"/>
</dbReference>
<reference evidence="6" key="1">
    <citation type="submission" date="2020-09" db="EMBL/GenBank/DDBJ databases">
        <title>Bosea spartocytisi sp. nov. a root nodule endophyte of Spartocytisus supranubius in the high mountain ecosystem fo the Teide National Park (Canary Islands, Spain).</title>
        <authorList>
            <person name="Pulido-Suarez L."/>
            <person name="Peix A."/>
            <person name="Igual J.M."/>
            <person name="Socas-Perez N."/>
            <person name="Velazquez E."/>
            <person name="Flores-Felix J.D."/>
            <person name="Leon-Barrios M."/>
        </authorList>
    </citation>
    <scope>NUCLEOTIDE SEQUENCE</scope>
    <source>
        <strain evidence="6">SSUT16</strain>
    </source>
</reference>
<evidence type="ECO:0000256" key="4">
    <source>
        <dbReference type="ARBA" id="ARBA00022840"/>
    </source>
</evidence>
<dbReference type="PROSITE" id="PS50893">
    <property type="entry name" value="ABC_TRANSPORTER_2"/>
    <property type="match status" value="1"/>
</dbReference>
<feature type="domain" description="ABC transporter" evidence="5">
    <location>
        <begin position="19"/>
        <end position="254"/>
    </location>
</feature>
<dbReference type="RefSeq" id="WP_191123975.1">
    <property type="nucleotide sequence ID" value="NZ_JACXWY010000004.1"/>
</dbReference>
<dbReference type="Proteomes" id="UP000619295">
    <property type="component" value="Unassembled WGS sequence"/>
</dbReference>
<dbReference type="InterPro" id="IPR017871">
    <property type="entry name" value="ABC_transporter-like_CS"/>
</dbReference>
<keyword evidence="4 6" id="KW-0067">ATP-binding</keyword>
<dbReference type="Pfam" id="PF00005">
    <property type="entry name" value="ABC_tran"/>
    <property type="match status" value="1"/>
</dbReference>
<keyword evidence="7" id="KW-1185">Reference proteome</keyword>
<evidence type="ECO:0000313" key="6">
    <source>
        <dbReference type="EMBL" id="MBD3845853.1"/>
    </source>
</evidence>
<dbReference type="InterPro" id="IPR027417">
    <property type="entry name" value="P-loop_NTPase"/>
</dbReference>
<accession>A0A927E6U4</accession>
<dbReference type="Pfam" id="PF09821">
    <property type="entry name" value="AAA_assoc_C"/>
    <property type="match status" value="1"/>
</dbReference>
<evidence type="ECO:0000256" key="2">
    <source>
        <dbReference type="ARBA" id="ARBA00022448"/>
    </source>
</evidence>
<dbReference type="EMBL" id="JACXWY010000004">
    <property type="protein sequence ID" value="MBD3845853.1"/>
    <property type="molecule type" value="Genomic_DNA"/>
</dbReference>
<dbReference type="GO" id="GO:0005524">
    <property type="term" value="F:ATP binding"/>
    <property type="evidence" value="ECO:0007669"/>
    <property type="project" value="UniProtKB-KW"/>
</dbReference>
<dbReference type="InterPro" id="IPR050166">
    <property type="entry name" value="ABC_transporter_ATP-bind"/>
</dbReference>
<dbReference type="PROSITE" id="PS00211">
    <property type="entry name" value="ABC_TRANSPORTER_1"/>
    <property type="match status" value="1"/>
</dbReference>
<dbReference type="AlphaFoldDB" id="A0A927E6U4"/>
<dbReference type="InterPro" id="IPR018632">
    <property type="entry name" value="AAA-associated_dom_C"/>
</dbReference>
<dbReference type="Gene3D" id="3.40.50.300">
    <property type="entry name" value="P-loop containing nucleotide triphosphate hydrolases"/>
    <property type="match status" value="1"/>
</dbReference>
<keyword evidence="3" id="KW-0547">Nucleotide-binding</keyword>
<sequence>MDSITETSALNGNRSDALVRARQVCQSYDKGGAGSLVVLDKVDVTLDPGEIVGLLGRSGSGKSTLLRAIAGLIQPSGGTVEFCGRPVAGPSAGVAVVFQSFALFPWLTVLENVELGLEAQGVAPAERRKRALAAIDLIGLDGFESAYPKELSGGMRQRVGLARALVVHPKVLLMDEPFSALDVLTAETLRTDLLDLWCEGRMPIEAILMVTHNIEEAVLMCDRILLFGSNPGRVIAELRVELPQPRNRLDPAFRALVDEIYARMTARPGAPAREGFFPGTGIAMSLPRVSTNLMAGLIEAIAAEPYKGEADLPPLAAQLHHEIDDLFPVAETLQLLRFADIEGGDIRLTAPGLRFADSDVDERKRLFAQQLAAYVPLAAHIRRVLDERSSHRAPAGRFRDELEDHMSEDYAATTLKAVTNWARYGEYFAYDEAADLFTLENPS</sequence>
<comment type="caution">
    <text evidence="6">The sequence shown here is derived from an EMBL/GenBank/DDBJ whole genome shotgun (WGS) entry which is preliminary data.</text>
</comment>
<keyword evidence="2" id="KW-0813">Transport</keyword>
<dbReference type="InterPro" id="IPR003593">
    <property type="entry name" value="AAA+_ATPase"/>
</dbReference>
<organism evidence="6 7">
    <name type="scientific">Bosea spartocytisi</name>
    <dbReference type="NCBI Taxonomy" id="2773451"/>
    <lineage>
        <taxon>Bacteria</taxon>
        <taxon>Pseudomonadati</taxon>
        <taxon>Pseudomonadota</taxon>
        <taxon>Alphaproteobacteria</taxon>
        <taxon>Hyphomicrobiales</taxon>
        <taxon>Boseaceae</taxon>
        <taxon>Bosea</taxon>
    </lineage>
</organism>
<gene>
    <name evidence="6" type="ORF">IED13_09100</name>
</gene>
<dbReference type="PANTHER" id="PTHR42788:SF13">
    <property type="entry name" value="ALIPHATIC SULFONATES IMPORT ATP-BINDING PROTEIN SSUB"/>
    <property type="match status" value="1"/>
</dbReference>